<accession>A0A0E9WM07</accession>
<name>A0A0E9WM07_ANGAN</name>
<dbReference type="AlphaFoldDB" id="A0A0E9WM07"/>
<protein>
    <submittedName>
        <fullName evidence="1">Uncharacterized protein</fullName>
    </submittedName>
</protein>
<evidence type="ECO:0000313" key="1">
    <source>
        <dbReference type="EMBL" id="JAH91429.1"/>
    </source>
</evidence>
<reference evidence="1" key="1">
    <citation type="submission" date="2014-11" db="EMBL/GenBank/DDBJ databases">
        <authorList>
            <person name="Amaro Gonzalez C."/>
        </authorList>
    </citation>
    <scope>NUCLEOTIDE SEQUENCE</scope>
</reference>
<proteinExistence type="predicted"/>
<reference evidence="1" key="2">
    <citation type="journal article" date="2015" name="Fish Shellfish Immunol.">
        <title>Early steps in the European eel (Anguilla anguilla)-Vibrio vulnificus interaction in the gills: Role of the RtxA13 toxin.</title>
        <authorList>
            <person name="Callol A."/>
            <person name="Pajuelo D."/>
            <person name="Ebbesson L."/>
            <person name="Teles M."/>
            <person name="MacKenzie S."/>
            <person name="Amaro C."/>
        </authorList>
    </citation>
    <scope>NUCLEOTIDE SEQUENCE</scope>
</reference>
<organism evidence="1">
    <name type="scientific">Anguilla anguilla</name>
    <name type="common">European freshwater eel</name>
    <name type="synonym">Muraena anguilla</name>
    <dbReference type="NCBI Taxonomy" id="7936"/>
    <lineage>
        <taxon>Eukaryota</taxon>
        <taxon>Metazoa</taxon>
        <taxon>Chordata</taxon>
        <taxon>Craniata</taxon>
        <taxon>Vertebrata</taxon>
        <taxon>Euteleostomi</taxon>
        <taxon>Actinopterygii</taxon>
        <taxon>Neopterygii</taxon>
        <taxon>Teleostei</taxon>
        <taxon>Anguilliformes</taxon>
        <taxon>Anguillidae</taxon>
        <taxon>Anguilla</taxon>
    </lineage>
</organism>
<sequence>MVSGVSLAHLTSTENGPISSKIVKASSEFSTLHFVMELAALLLGVNVGRHGTLFLKHLLSKSRLITHILVHIWVLQCTVVHVQSR</sequence>
<dbReference type="EMBL" id="GBXM01017148">
    <property type="protein sequence ID" value="JAH91429.1"/>
    <property type="molecule type" value="Transcribed_RNA"/>
</dbReference>